<dbReference type="SUPFAM" id="SSF56112">
    <property type="entry name" value="Protein kinase-like (PK-like)"/>
    <property type="match status" value="1"/>
</dbReference>
<dbReference type="Ensembl" id="ENSEBUT00000024140.1">
    <property type="protein sequence ID" value="ENSEBUP00000023564.1"/>
    <property type="gene ID" value="ENSEBUG00000014517.1"/>
</dbReference>
<keyword evidence="1" id="KW-0547">Nucleotide-binding</keyword>
<dbReference type="Proteomes" id="UP000694388">
    <property type="component" value="Unplaced"/>
</dbReference>
<dbReference type="AlphaFoldDB" id="A0A8C4R3G5"/>
<dbReference type="InterPro" id="IPR011009">
    <property type="entry name" value="Kinase-like_dom_sf"/>
</dbReference>
<proteinExistence type="predicted"/>
<dbReference type="InterPro" id="IPR017441">
    <property type="entry name" value="Protein_kinase_ATP_BS"/>
</dbReference>
<protein>
    <submittedName>
        <fullName evidence="2">Uncharacterized protein</fullName>
    </submittedName>
</protein>
<dbReference type="Gene3D" id="3.30.200.20">
    <property type="entry name" value="Phosphorylase Kinase, domain 1"/>
    <property type="match status" value="1"/>
</dbReference>
<keyword evidence="3" id="KW-1185">Reference proteome</keyword>
<feature type="binding site" evidence="1">
    <location>
        <position position="72"/>
    </location>
    <ligand>
        <name>ATP</name>
        <dbReference type="ChEBI" id="CHEBI:30616"/>
    </ligand>
</feature>
<reference evidence="2" key="2">
    <citation type="submission" date="2025-09" db="UniProtKB">
        <authorList>
            <consortium name="Ensembl"/>
        </authorList>
    </citation>
    <scope>IDENTIFICATION</scope>
</reference>
<organism evidence="2 3">
    <name type="scientific">Eptatretus burgeri</name>
    <name type="common">Inshore hagfish</name>
    <dbReference type="NCBI Taxonomy" id="7764"/>
    <lineage>
        <taxon>Eukaryota</taxon>
        <taxon>Metazoa</taxon>
        <taxon>Chordata</taxon>
        <taxon>Craniata</taxon>
        <taxon>Vertebrata</taxon>
        <taxon>Cyclostomata</taxon>
        <taxon>Myxini</taxon>
        <taxon>Myxiniformes</taxon>
        <taxon>Myxinidae</taxon>
        <taxon>Eptatretinae</taxon>
        <taxon>Eptatretus</taxon>
    </lineage>
</organism>
<keyword evidence="1" id="KW-0067">ATP-binding</keyword>
<evidence type="ECO:0000256" key="1">
    <source>
        <dbReference type="PROSITE-ProRule" id="PRU10141"/>
    </source>
</evidence>
<sequence length="109" mass="12328">MAVRTLLPTADEWDGLGQINTAMQVPPPYIERPGWRPPHIANYRIPKMIGKGNFAKVNIARHILTKRKVALKTNDKTQLNLSTLQKVQSSPISRLYQPMTAPFLPLRSL</sequence>
<dbReference type="GO" id="GO:0005524">
    <property type="term" value="F:ATP binding"/>
    <property type="evidence" value="ECO:0007669"/>
    <property type="project" value="UniProtKB-UniRule"/>
</dbReference>
<dbReference type="PROSITE" id="PS00107">
    <property type="entry name" value="PROTEIN_KINASE_ATP"/>
    <property type="match status" value="1"/>
</dbReference>
<reference evidence="2" key="1">
    <citation type="submission" date="2025-08" db="UniProtKB">
        <authorList>
            <consortium name="Ensembl"/>
        </authorList>
    </citation>
    <scope>IDENTIFICATION</scope>
</reference>
<accession>A0A8C4R3G5</accession>
<evidence type="ECO:0000313" key="2">
    <source>
        <dbReference type="Ensembl" id="ENSEBUP00000023564.1"/>
    </source>
</evidence>
<evidence type="ECO:0000313" key="3">
    <source>
        <dbReference type="Proteomes" id="UP000694388"/>
    </source>
</evidence>
<name>A0A8C4R3G5_EPTBU</name>